<organism evidence="7">
    <name type="scientific">Muribaculaceae bacterium Z82</name>
    <dbReference type="NCBI Taxonomy" id="2304548"/>
    <lineage>
        <taxon>Bacteria</taxon>
        <taxon>Pseudomonadati</taxon>
        <taxon>Bacteroidota</taxon>
        <taxon>Bacteroidia</taxon>
        <taxon>Bacteroidales</taxon>
        <taxon>Muribaculaceae</taxon>
    </lineage>
</organism>
<evidence type="ECO:0000313" key="7">
    <source>
        <dbReference type="EMBL" id="NBI34215.1"/>
    </source>
</evidence>
<dbReference type="PANTHER" id="PTHR34137:SF1">
    <property type="entry name" value="EXODEOXYRIBONUCLEASE 7 SMALL SUBUNIT"/>
    <property type="match status" value="1"/>
</dbReference>
<dbReference type="NCBIfam" id="TIGR01280">
    <property type="entry name" value="xseB"/>
    <property type="match status" value="1"/>
</dbReference>
<keyword evidence="3 6" id="KW-0540">Nuclease</keyword>
<keyword evidence="5 6" id="KW-0269">Exonuclease</keyword>
<keyword evidence="4 6" id="KW-0378">Hydrolase</keyword>
<dbReference type="Gene3D" id="1.10.287.1040">
    <property type="entry name" value="Exonuclease VII, small subunit"/>
    <property type="match status" value="1"/>
</dbReference>
<evidence type="ECO:0000256" key="3">
    <source>
        <dbReference type="ARBA" id="ARBA00022722"/>
    </source>
</evidence>
<evidence type="ECO:0000256" key="1">
    <source>
        <dbReference type="ARBA" id="ARBA00009998"/>
    </source>
</evidence>
<evidence type="ECO:0000256" key="2">
    <source>
        <dbReference type="ARBA" id="ARBA00022490"/>
    </source>
</evidence>
<comment type="catalytic activity">
    <reaction evidence="6">
        <text>Exonucleolytic cleavage in either 5'- to 3'- or 3'- to 5'-direction to yield nucleoside 5'-phosphates.</text>
        <dbReference type="EC" id="3.1.11.6"/>
    </reaction>
</comment>
<dbReference type="GO" id="GO:0006308">
    <property type="term" value="P:DNA catabolic process"/>
    <property type="evidence" value="ECO:0007669"/>
    <property type="project" value="UniProtKB-UniRule"/>
</dbReference>
<proteinExistence type="inferred from homology"/>
<comment type="caution">
    <text evidence="7">The sequence shown here is derived from an EMBL/GenBank/DDBJ whole genome shotgun (WGS) entry which is preliminary data.</text>
</comment>
<dbReference type="GO" id="GO:0008855">
    <property type="term" value="F:exodeoxyribonuclease VII activity"/>
    <property type="evidence" value="ECO:0007669"/>
    <property type="project" value="UniProtKB-UniRule"/>
</dbReference>
<dbReference type="Pfam" id="PF02609">
    <property type="entry name" value="Exonuc_VII_S"/>
    <property type="match status" value="1"/>
</dbReference>
<dbReference type="GO" id="GO:0005829">
    <property type="term" value="C:cytosol"/>
    <property type="evidence" value="ECO:0007669"/>
    <property type="project" value="TreeGrafter"/>
</dbReference>
<evidence type="ECO:0000256" key="5">
    <source>
        <dbReference type="ARBA" id="ARBA00022839"/>
    </source>
</evidence>
<reference evidence="7" key="1">
    <citation type="submission" date="2018-08" db="EMBL/GenBank/DDBJ databases">
        <title>Murine metabolic-syndrome-specific gut microbial biobank.</title>
        <authorList>
            <person name="Liu C."/>
        </authorList>
    </citation>
    <scope>NUCLEOTIDE SEQUENCE [LARGE SCALE GENOMIC DNA]</scope>
    <source>
        <strain evidence="7">Z82</strain>
    </source>
</reference>
<evidence type="ECO:0000256" key="6">
    <source>
        <dbReference type="HAMAP-Rule" id="MF_00337"/>
    </source>
</evidence>
<comment type="similarity">
    <text evidence="1 6">Belongs to the XseB family.</text>
</comment>
<dbReference type="AlphaFoldDB" id="A0A7C9JQ33"/>
<sequence length="95" mass="10590">MRRFGQREEGAFVEQVATPVEELTFNQAMGELNAIVGRLESNTMDLEESLAAYERGVVLLRSLQVRLSDAQQRVDVLMGELAGEMDDQARDTSLS</sequence>
<dbReference type="InterPro" id="IPR003761">
    <property type="entry name" value="Exonuc_VII_S"/>
</dbReference>
<dbReference type="GO" id="GO:0009318">
    <property type="term" value="C:exodeoxyribonuclease VII complex"/>
    <property type="evidence" value="ECO:0007669"/>
    <property type="project" value="UniProtKB-UniRule"/>
</dbReference>
<gene>
    <name evidence="6 7" type="primary">xseB</name>
    <name evidence="7" type="ORF">D1639_04045</name>
</gene>
<comment type="function">
    <text evidence="6">Bidirectionally degrades single-stranded DNA into large acid-insoluble oligonucleotides, which are then degraded further into small acid-soluble oligonucleotides.</text>
</comment>
<evidence type="ECO:0000256" key="4">
    <source>
        <dbReference type="ARBA" id="ARBA00022801"/>
    </source>
</evidence>
<name>A0A7C9JQ33_9BACT</name>
<dbReference type="HAMAP" id="MF_00337">
    <property type="entry name" value="Exonuc_7_S"/>
    <property type="match status" value="1"/>
</dbReference>
<protein>
    <recommendedName>
        <fullName evidence="6">Exodeoxyribonuclease 7 small subunit</fullName>
        <ecNumber evidence="6">3.1.11.6</ecNumber>
    </recommendedName>
    <alternativeName>
        <fullName evidence="6">Exodeoxyribonuclease VII small subunit</fullName>
        <shortName evidence="6">Exonuclease VII small subunit</shortName>
    </alternativeName>
</protein>
<accession>A0A7C9JQ33</accession>
<dbReference type="SUPFAM" id="SSF116842">
    <property type="entry name" value="XseB-like"/>
    <property type="match status" value="1"/>
</dbReference>
<dbReference type="EMBL" id="QWKH01000018">
    <property type="protein sequence ID" value="NBI34215.1"/>
    <property type="molecule type" value="Genomic_DNA"/>
</dbReference>
<comment type="subunit">
    <text evidence="6">Heterooligomer composed of large and small subunits.</text>
</comment>
<comment type="subcellular location">
    <subcellularLocation>
        <location evidence="6">Cytoplasm</location>
    </subcellularLocation>
</comment>
<dbReference type="PANTHER" id="PTHR34137">
    <property type="entry name" value="EXODEOXYRIBONUCLEASE 7 SMALL SUBUNIT"/>
    <property type="match status" value="1"/>
</dbReference>
<dbReference type="EC" id="3.1.11.6" evidence="6"/>
<keyword evidence="2 6" id="KW-0963">Cytoplasm</keyword>
<dbReference type="InterPro" id="IPR037004">
    <property type="entry name" value="Exonuc_VII_ssu_sf"/>
</dbReference>